<feature type="signal peptide" evidence="2">
    <location>
        <begin position="1"/>
        <end position="19"/>
    </location>
</feature>
<dbReference type="EMBL" id="CP089984">
    <property type="protein sequence ID" value="WXB15201.1"/>
    <property type="molecule type" value="Genomic_DNA"/>
</dbReference>
<reference evidence="5 6" key="1">
    <citation type="submission" date="2021-12" db="EMBL/GenBank/DDBJ databases">
        <title>Discovery of the Pendulisporaceae a myxobacterial family with distinct sporulation behavior and unique specialized metabolism.</title>
        <authorList>
            <person name="Garcia R."/>
            <person name="Popoff A."/>
            <person name="Bader C.D."/>
            <person name="Loehr J."/>
            <person name="Walesch S."/>
            <person name="Walt C."/>
            <person name="Boldt J."/>
            <person name="Bunk B."/>
            <person name="Haeckl F.J.F.P.J."/>
            <person name="Gunesch A.P."/>
            <person name="Birkelbach J."/>
            <person name="Nuebel U."/>
            <person name="Pietschmann T."/>
            <person name="Bach T."/>
            <person name="Mueller R."/>
        </authorList>
    </citation>
    <scope>NUCLEOTIDE SEQUENCE [LARGE SCALE GENOMIC DNA]</scope>
    <source>
        <strain evidence="5 6">MSr11954</strain>
    </source>
</reference>
<feature type="region of interest" description="Disordered" evidence="1">
    <location>
        <begin position="28"/>
        <end position="48"/>
    </location>
</feature>
<dbReference type="Pfam" id="PF01433">
    <property type="entry name" value="Peptidase_M1"/>
    <property type="match status" value="1"/>
</dbReference>
<evidence type="ECO:0000259" key="3">
    <source>
        <dbReference type="Pfam" id="PF01433"/>
    </source>
</evidence>
<feature type="domain" description="Peptidase M1 membrane alanine aminopeptidase" evidence="3">
    <location>
        <begin position="294"/>
        <end position="464"/>
    </location>
</feature>
<proteinExistence type="predicted"/>
<dbReference type="Gene3D" id="2.60.40.1730">
    <property type="entry name" value="tricorn interacting facor f3 domain"/>
    <property type="match status" value="1"/>
</dbReference>
<keyword evidence="6" id="KW-1185">Reference proteome</keyword>
<feature type="compositionally biased region" description="Low complexity" evidence="1">
    <location>
        <begin position="39"/>
        <end position="48"/>
    </location>
</feature>
<dbReference type="Proteomes" id="UP001370348">
    <property type="component" value="Chromosome"/>
</dbReference>
<organism evidence="5 6">
    <name type="scientific">Pendulispora albinea</name>
    <dbReference type="NCBI Taxonomy" id="2741071"/>
    <lineage>
        <taxon>Bacteria</taxon>
        <taxon>Pseudomonadati</taxon>
        <taxon>Myxococcota</taxon>
        <taxon>Myxococcia</taxon>
        <taxon>Myxococcales</taxon>
        <taxon>Sorangiineae</taxon>
        <taxon>Pendulisporaceae</taxon>
        <taxon>Pendulispora</taxon>
    </lineage>
</organism>
<dbReference type="InterPro" id="IPR050344">
    <property type="entry name" value="Peptidase_M1_aminopeptidases"/>
</dbReference>
<dbReference type="PANTHER" id="PTHR11533:SF174">
    <property type="entry name" value="PUROMYCIN-SENSITIVE AMINOPEPTIDASE-RELATED"/>
    <property type="match status" value="1"/>
</dbReference>
<dbReference type="InterPro" id="IPR027268">
    <property type="entry name" value="Peptidase_M4/M1_CTD_sf"/>
</dbReference>
<protein>
    <recommendedName>
        <fullName evidence="7">Membrane alanyl aminopeptidase</fullName>
    </recommendedName>
</protein>
<keyword evidence="2" id="KW-0732">Signal</keyword>
<evidence type="ECO:0008006" key="7">
    <source>
        <dbReference type="Google" id="ProtNLM"/>
    </source>
</evidence>
<sequence>MTNVALRATMLALASFALCHCDDSSGGSNGRDGGGGGPDASTLDAGALDAGGSDGGDGGVCADCNGTRAYDAQSYSLRGKFDWSARKLIAEEEITVTLTTEYSVVALDAALTVKRVSAGGNDLKWAYDTKERVLHVDLGPLRKDGRVVTFVVSYEAPVSSSLVASKGRDGDPVASRVVFTNSEPDRARNWLVSNDHPSDRARWSVELTVGADEDVIANGQRVRDERSGESRTVGHRMSVPLPTYLMAFAGGQLEHADDDKKTARFPLSVWHRRGLMIDTGEHLKLLADLTKTFETLIGPYPFEDVGYSVVLLPDFSGGMENATVTFNAESSGQGTLAFNLNAHEYAHHWFGDWVTMRDYDDAWVKEGMATLMATEASRAFEDTERTGRLLGSDFAPKSSASVVDKTLKGSAKYTSGPYDRAAWMITQIRAKLSDDKVFWKSLRDMLAAHGAGTINGEEFVRSFPLDEATVQKVLATLEKKPMPTVAIETRGADAGAARSVTLTLGDPSSALLEPIPVTVIGETGKVEREDKLEPGKPLTFDVPAGGYLAYDERDVNPDWDESFDGVRDVYKTKLLPLMVPSSPAALETFATRSATHQARVLSSNVLPPISGDQLADLHGKLDSRFAKRSAEIDGCQSMQRVANEGGDTRPWAISLESLLKTPALTSYSTGYGSCTPGFVSGLFGEEPKRPITAQNLGRATYLLGFDYGPDESFALGKRLATEAPALVLRELAVRRLASQAAGAPYSIIPADKIPAWKDFFRARLDESTSQTRFRYVWEGIRALKDDGAFPSVALKLHALPLSAATQHQTICEAYRVVKDDTAARDRFREAAKPWGTLTPLAAEVLQDPSKCPAPSLAPLASSRGLPLTSDAKGAREDKR</sequence>
<evidence type="ECO:0000256" key="2">
    <source>
        <dbReference type="SAM" id="SignalP"/>
    </source>
</evidence>
<evidence type="ECO:0000259" key="4">
    <source>
        <dbReference type="Pfam" id="PF17900"/>
    </source>
</evidence>
<accession>A0ABZ2LWA4</accession>
<evidence type="ECO:0000313" key="5">
    <source>
        <dbReference type="EMBL" id="WXB15201.1"/>
    </source>
</evidence>
<dbReference type="Gene3D" id="1.10.390.10">
    <property type="entry name" value="Neutral Protease Domain 2"/>
    <property type="match status" value="1"/>
</dbReference>
<dbReference type="InterPro" id="IPR042097">
    <property type="entry name" value="Aminopeptidase_N-like_N_sf"/>
</dbReference>
<feature type="chain" id="PRO_5045349106" description="Membrane alanyl aminopeptidase" evidence="2">
    <location>
        <begin position="20"/>
        <end position="879"/>
    </location>
</feature>
<evidence type="ECO:0000256" key="1">
    <source>
        <dbReference type="SAM" id="MobiDB-lite"/>
    </source>
</evidence>
<feature type="compositionally biased region" description="Gly residues" evidence="1">
    <location>
        <begin position="28"/>
        <end position="38"/>
    </location>
</feature>
<dbReference type="SUPFAM" id="SSF63737">
    <property type="entry name" value="Leukotriene A4 hydrolase N-terminal domain"/>
    <property type="match status" value="1"/>
</dbReference>
<dbReference type="InterPro" id="IPR045357">
    <property type="entry name" value="Aminopeptidase_N-like_N"/>
</dbReference>
<name>A0ABZ2LWA4_9BACT</name>
<gene>
    <name evidence="5" type="ORF">LZC94_46205</name>
</gene>
<evidence type="ECO:0000313" key="6">
    <source>
        <dbReference type="Proteomes" id="UP001370348"/>
    </source>
</evidence>
<dbReference type="InterPro" id="IPR014782">
    <property type="entry name" value="Peptidase_M1_dom"/>
</dbReference>
<feature type="domain" description="Aminopeptidase N-like N-terminal" evidence="4">
    <location>
        <begin position="73"/>
        <end position="245"/>
    </location>
</feature>
<dbReference type="PANTHER" id="PTHR11533">
    <property type="entry name" value="PROTEASE M1 ZINC METALLOPROTEASE"/>
    <property type="match status" value="1"/>
</dbReference>
<dbReference type="SUPFAM" id="SSF55486">
    <property type="entry name" value="Metalloproteases ('zincins'), catalytic domain"/>
    <property type="match status" value="1"/>
</dbReference>
<dbReference type="Pfam" id="PF17900">
    <property type="entry name" value="Peptidase_M1_N"/>
    <property type="match status" value="1"/>
</dbReference>
<feature type="region of interest" description="Disordered" evidence="1">
    <location>
        <begin position="852"/>
        <end position="879"/>
    </location>
</feature>
<dbReference type="RefSeq" id="WP_394824826.1">
    <property type="nucleotide sequence ID" value="NZ_CP089984.1"/>
</dbReference>